<accession>A0A409YXS3</accession>
<feature type="compositionally biased region" description="Low complexity" evidence="1">
    <location>
        <begin position="72"/>
        <end position="99"/>
    </location>
</feature>
<sequence length="302" mass="33086">MASLDVSNIEIEAFESRPCYESLQRNCRSPKDADRLGFGNSSGWRKSLARAFRRARSNPPSFASLEESAISISSSNTSSSDLSDTSDFSDSSSSDSSSSHHCSQCQYCPSSRRKSNRASSTRNWLPSTSSSSAHSYDSECSLAVHIPPSIITAAQQSSHDKAAHSKTTHDQSFPLDFESQEDLDTKESSGNTPPVQFILFGIVHFMKGFVKRGHKPQNHFDDDVSDLSKSNTNIDSEKARKINLSSESTDNCNDSDSELRVELEPATDSNTGTTYRSELESAGRKRTAAGRYMAGLTCSLCW</sequence>
<proteinExistence type="predicted"/>
<dbReference type="InParanoid" id="A0A409YXS3"/>
<gene>
    <name evidence="2" type="ORF">CVT24_003113</name>
</gene>
<feature type="compositionally biased region" description="Basic and acidic residues" evidence="1">
    <location>
        <begin position="158"/>
        <end position="169"/>
    </location>
</feature>
<feature type="compositionally biased region" description="Polar residues" evidence="1">
    <location>
        <begin position="100"/>
        <end position="109"/>
    </location>
</feature>
<comment type="caution">
    <text evidence="2">The sequence shown here is derived from an EMBL/GenBank/DDBJ whole genome shotgun (WGS) entry which is preliminary data.</text>
</comment>
<feature type="region of interest" description="Disordered" evidence="1">
    <location>
        <begin position="72"/>
        <end position="134"/>
    </location>
</feature>
<feature type="compositionally biased region" description="Polar residues" evidence="1">
    <location>
        <begin position="117"/>
        <end position="126"/>
    </location>
</feature>
<evidence type="ECO:0000256" key="1">
    <source>
        <dbReference type="SAM" id="MobiDB-lite"/>
    </source>
</evidence>
<keyword evidence="3" id="KW-1185">Reference proteome</keyword>
<name>A0A409YXS3_9AGAR</name>
<dbReference type="EMBL" id="NHTK01000329">
    <property type="protein sequence ID" value="PPR07835.1"/>
    <property type="molecule type" value="Genomic_DNA"/>
</dbReference>
<protein>
    <submittedName>
        <fullName evidence="2">Uncharacterized protein</fullName>
    </submittedName>
</protein>
<feature type="region of interest" description="Disordered" evidence="1">
    <location>
        <begin position="154"/>
        <end position="175"/>
    </location>
</feature>
<dbReference type="AlphaFoldDB" id="A0A409YXS3"/>
<evidence type="ECO:0000313" key="3">
    <source>
        <dbReference type="Proteomes" id="UP000284842"/>
    </source>
</evidence>
<organism evidence="2 3">
    <name type="scientific">Panaeolus cyanescens</name>
    <dbReference type="NCBI Taxonomy" id="181874"/>
    <lineage>
        <taxon>Eukaryota</taxon>
        <taxon>Fungi</taxon>
        <taxon>Dikarya</taxon>
        <taxon>Basidiomycota</taxon>
        <taxon>Agaricomycotina</taxon>
        <taxon>Agaricomycetes</taxon>
        <taxon>Agaricomycetidae</taxon>
        <taxon>Agaricales</taxon>
        <taxon>Agaricineae</taxon>
        <taxon>Galeropsidaceae</taxon>
        <taxon>Panaeolus</taxon>
    </lineage>
</organism>
<dbReference type="Proteomes" id="UP000284842">
    <property type="component" value="Unassembled WGS sequence"/>
</dbReference>
<evidence type="ECO:0000313" key="2">
    <source>
        <dbReference type="EMBL" id="PPR07835.1"/>
    </source>
</evidence>
<reference evidence="2 3" key="1">
    <citation type="journal article" date="2018" name="Evol. Lett.">
        <title>Horizontal gene cluster transfer increased hallucinogenic mushroom diversity.</title>
        <authorList>
            <person name="Reynolds H.T."/>
            <person name="Vijayakumar V."/>
            <person name="Gluck-Thaler E."/>
            <person name="Korotkin H.B."/>
            <person name="Matheny P.B."/>
            <person name="Slot J.C."/>
        </authorList>
    </citation>
    <scope>NUCLEOTIDE SEQUENCE [LARGE SCALE GENOMIC DNA]</scope>
    <source>
        <strain evidence="2 3">2629</strain>
    </source>
</reference>